<dbReference type="PANTHER" id="PTHR21503:SF8">
    <property type="entry name" value="F-BOX ASSOCIATED DOMAIN-CONTAINING PROTEIN-RELATED"/>
    <property type="match status" value="1"/>
</dbReference>
<feature type="region of interest" description="Disordered" evidence="1">
    <location>
        <begin position="377"/>
        <end position="409"/>
    </location>
</feature>
<evidence type="ECO:0008006" key="4">
    <source>
        <dbReference type="Google" id="ProtNLM"/>
    </source>
</evidence>
<dbReference type="KEGG" id="crq:GCK72_003227"/>
<reference evidence="2 3" key="1">
    <citation type="submission" date="2019-12" db="EMBL/GenBank/DDBJ databases">
        <title>Chromosome-level assembly of the Caenorhabditis remanei genome.</title>
        <authorList>
            <person name="Teterina A.A."/>
            <person name="Willis J.H."/>
            <person name="Phillips P.C."/>
        </authorList>
    </citation>
    <scope>NUCLEOTIDE SEQUENCE [LARGE SCALE GENOMIC DNA]</scope>
    <source>
        <strain evidence="2 3">PX506</strain>
        <tissue evidence="2">Whole organism</tissue>
    </source>
</reference>
<evidence type="ECO:0000313" key="3">
    <source>
        <dbReference type="Proteomes" id="UP000483820"/>
    </source>
</evidence>
<dbReference type="Proteomes" id="UP000483820">
    <property type="component" value="Chromosome I"/>
</dbReference>
<evidence type="ECO:0000256" key="1">
    <source>
        <dbReference type="SAM" id="MobiDB-lite"/>
    </source>
</evidence>
<gene>
    <name evidence="2" type="ORF">GCK72_003227</name>
</gene>
<dbReference type="GeneID" id="9805571"/>
<dbReference type="CTD" id="9805571"/>
<evidence type="ECO:0000313" key="2">
    <source>
        <dbReference type="EMBL" id="KAF1771401.1"/>
    </source>
</evidence>
<name>A0A6A5HVZ7_CAERE</name>
<dbReference type="AlphaFoldDB" id="A0A6A5HVZ7"/>
<dbReference type="RefSeq" id="XP_003094794.2">
    <property type="nucleotide sequence ID" value="XM_003094746.2"/>
</dbReference>
<protein>
    <recommendedName>
        <fullName evidence="4">F-box domain-containing protein</fullName>
    </recommendedName>
</protein>
<comment type="caution">
    <text evidence="2">The sequence shown here is derived from an EMBL/GenBank/DDBJ whole genome shotgun (WGS) entry which is preliminary data.</text>
</comment>
<proteinExistence type="predicted"/>
<organism evidence="2 3">
    <name type="scientific">Caenorhabditis remanei</name>
    <name type="common">Caenorhabditis vulgaris</name>
    <dbReference type="NCBI Taxonomy" id="31234"/>
    <lineage>
        <taxon>Eukaryota</taxon>
        <taxon>Metazoa</taxon>
        <taxon>Ecdysozoa</taxon>
        <taxon>Nematoda</taxon>
        <taxon>Chromadorea</taxon>
        <taxon>Rhabditida</taxon>
        <taxon>Rhabditina</taxon>
        <taxon>Rhabditomorpha</taxon>
        <taxon>Rhabditoidea</taxon>
        <taxon>Rhabditidae</taxon>
        <taxon>Peloderinae</taxon>
        <taxon>Caenorhabditis</taxon>
    </lineage>
</organism>
<accession>A0A6A5HVZ7</accession>
<dbReference type="PANTHER" id="PTHR21503">
    <property type="entry name" value="F-BOX-CONTAINING HYPOTHETICAL PROTEIN C.ELEGANS"/>
    <property type="match status" value="1"/>
</dbReference>
<dbReference type="EMBL" id="WUAV01000001">
    <property type="protein sequence ID" value="KAF1771401.1"/>
    <property type="molecule type" value="Genomic_DNA"/>
</dbReference>
<sequence length="409" mass="47303">MSAKEPPAKNFPLLSLPDLAQKTVMDIMKVLEKYKLSTLSKRSRKMIKMSCPLGSYQLEILASSIFICFNLSDPRENDQFDEMLILELREDDDTFPPFQEGAIVRPHQNYQETVPAEIRLLFEVFNKPVTRIFLIEHTPLIEDITRLMGVLEHKLTLVCAGTGRQNDQAFMQVMQQCNPVTKRLEMYYDINQGSTFDLTNIAPFTYDQLLISNSQWLSFPQIISHFMDCKHLHLRWFREESNGLPAFLERWMEGCAMEHVNFSIRWPIQLRMILEEMRVEHTVVDVSDYKIPNREIFKPREQPPAPPITTFIIRRRCNGQETLISQNGFQFFLSTNCRLLTEEEKLNPVEDFTDWDLSQNPFNGVMERGENFRIVGGGGGGGRVVVDQNSDSDDWGGRVDTDDSDSSGW</sequence>